<feature type="region of interest" description="Disordered" evidence="1">
    <location>
        <begin position="16"/>
        <end position="54"/>
    </location>
</feature>
<evidence type="ECO:0000256" key="1">
    <source>
        <dbReference type="SAM" id="MobiDB-lite"/>
    </source>
</evidence>
<dbReference type="VEuPathDB" id="FungiDB:PITG_07496"/>
<dbReference type="Proteomes" id="UP000006643">
    <property type="component" value="Unassembled WGS sequence"/>
</dbReference>
<feature type="compositionally biased region" description="Polar residues" evidence="1">
    <location>
        <begin position="143"/>
        <end position="155"/>
    </location>
</feature>
<sequence>MVRTAPLPGAAAVATAAASEAVTTEAPSSTLKSTSRRRKRPPTRTLPQHEEATTTITEVVQSVLNDLVSRVSGEFSLPTRHRKRKSNVEKLTSSEGSKEKSRKRLKSANDKPAKRGKPVMSEEKKSQPAGIGTQDGELRGPNTVASSLQQRVASI</sequence>
<protein>
    <submittedName>
        <fullName evidence="2">Uncharacterized protein</fullName>
    </submittedName>
</protein>
<feature type="region of interest" description="Disordered" evidence="1">
    <location>
        <begin position="74"/>
        <end position="155"/>
    </location>
</feature>
<dbReference type="GeneID" id="9465708"/>
<dbReference type="STRING" id="403677.D0N8I4"/>
<reference evidence="3" key="1">
    <citation type="journal article" date="2009" name="Nature">
        <title>Genome sequence and analysis of the Irish potato famine pathogen Phytophthora infestans.</title>
        <authorList>
            <consortium name="The Broad Institute Genome Sequencing Platform"/>
            <person name="Haas B.J."/>
            <person name="Kamoun S."/>
            <person name="Zody M.C."/>
            <person name="Jiang R.H."/>
            <person name="Handsaker R.E."/>
            <person name="Cano L.M."/>
            <person name="Grabherr M."/>
            <person name="Kodira C.D."/>
            <person name="Raffaele S."/>
            <person name="Torto-Alalibo T."/>
            <person name="Bozkurt T.O."/>
            <person name="Ah-Fong A.M."/>
            <person name="Alvarado L."/>
            <person name="Anderson V.L."/>
            <person name="Armstrong M.R."/>
            <person name="Avrova A."/>
            <person name="Baxter L."/>
            <person name="Beynon J."/>
            <person name="Boevink P.C."/>
            <person name="Bollmann S.R."/>
            <person name="Bos J.I."/>
            <person name="Bulone V."/>
            <person name="Cai G."/>
            <person name="Cakir C."/>
            <person name="Carrington J.C."/>
            <person name="Chawner M."/>
            <person name="Conti L."/>
            <person name="Costanzo S."/>
            <person name="Ewan R."/>
            <person name="Fahlgren N."/>
            <person name="Fischbach M.A."/>
            <person name="Fugelstad J."/>
            <person name="Gilroy E.M."/>
            <person name="Gnerre S."/>
            <person name="Green P.J."/>
            <person name="Grenville-Briggs L.J."/>
            <person name="Griffith J."/>
            <person name="Grunwald N.J."/>
            <person name="Horn K."/>
            <person name="Horner N.R."/>
            <person name="Hu C.H."/>
            <person name="Huitema E."/>
            <person name="Jeong D.H."/>
            <person name="Jones A.M."/>
            <person name="Jones J.D."/>
            <person name="Jones R.W."/>
            <person name="Karlsson E.K."/>
            <person name="Kunjeti S.G."/>
            <person name="Lamour K."/>
            <person name="Liu Z."/>
            <person name="Ma L."/>
            <person name="Maclean D."/>
            <person name="Chibucos M.C."/>
            <person name="McDonald H."/>
            <person name="McWalters J."/>
            <person name="Meijer H.J."/>
            <person name="Morgan W."/>
            <person name="Morris P.F."/>
            <person name="Munro C.A."/>
            <person name="O'Neill K."/>
            <person name="Ospina-Giraldo M."/>
            <person name="Pinzon A."/>
            <person name="Pritchard L."/>
            <person name="Ramsahoye B."/>
            <person name="Ren Q."/>
            <person name="Restrepo S."/>
            <person name="Roy S."/>
            <person name="Sadanandom A."/>
            <person name="Savidor A."/>
            <person name="Schornack S."/>
            <person name="Schwartz D.C."/>
            <person name="Schumann U.D."/>
            <person name="Schwessinger B."/>
            <person name="Seyer L."/>
            <person name="Sharpe T."/>
            <person name="Silvar C."/>
            <person name="Song J."/>
            <person name="Studholme D.J."/>
            <person name="Sykes S."/>
            <person name="Thines M."/>
            <person name="van de Vondervoort P.J."/>
            <person name="Phuntumart V."/>
            <person name="Wawra S."/>
            <person name="Weide R."/>
            <person name="Win J."/>
            <person name="Young C."/>
            <person name="Zhou S."/>
            <person name="Fry W."/>
            <person name="Meyers B.C."/>
            <person name="van West P."/>
            <person name="Ristaino J."/>
            <person name="Govers F."/>
            <person name="Birch P.R."/>
            <person name="Whisson S.C."/>
            <person name="Judelson H.S."/>
            <person name="Nusbaum C."/>
        </authorList>
    </citation>
    <scope>NUCLEOTIDE SEQUENCE [LARGE SCALE GENOMIC DNA]</scope>
    <source>
        <strain evidence="3">T30-4</strain>
    </source>
</reference>
<gene>
    <name evidence="2" type="ORF">PITG_07496</name>
</gene>
<evidence type="ECO:0000313" key="2">
    <source>
        <dbReference type="EMBL" id="EEY53869.1"/>
    </source>
</evidence>
<dbReference type="KEGG" id="pif:PITG_07496"/>
<dbReference type="HOGENOM" id="CLU_1698962_0_0_1"/>
<name>D0N8I4_PHYIT</name>
<proteinExistence type="predicted"/>
<keyword evidence="3" id="KW-1185">Reference proteome</keyword>
<dbReference type="RefSeq" id="XP_002904500.1">
    <property type="nucleotide sequence ID" value="XM_002904454.1"/>
</dbReference>
<dbReference type="AlphaFoldDB" id="D0N8I4"/>
<dbReference type="InParanoid" id="D0N8I4"/>
<evidence type="ECO:0000313" key="3">
    <source>
        <dbReference type="Proteomes" id="UP000006643"/>
    </source>
</evidence>
<accession>D0N8I4</accession>
<organism evidence="2 3">
    <name type="scientific">Phytophthora infestans (strain T30-4)</name>
    <name type="common">Potato late blight agent</name>
    <dbReference type="NCBI Taxonomy" id="403677"/>
    <lineage>
        <taxon>Eukaryota</taxon>
        <taxon>Sar</taxon>
        <taxon>Stramenopiles</taxon>
        <taxon>Oomycota</taxon>
        <taxon>Peronosporomycetes</taxon>
        <taxon>Peronosporales</taxon>
        <taxon>Peronosporaceae</taxon>
        <taxon>Phytophthora</taxon>
    </lineage>
</organism>
<feature type="compositionally biased region" description="Low complexity" evidence="1">
    <location>
        <begin position="16"/>
        <end position="33"/>
    </location>
</feature>
<dbReference type="EMBL" id="DS028128">
    <property type="protein sequence ID" value="EEY53869.1"/>
    <property type="molecule type" value="Genomic_DNA"/>
</dbReference>